<dbReference type="Proteomes" id="UP000053961">
    <property type="component" value="Unassembled WGS sequence"/>
</dbReference>
<dbReference type="EMBL" id="LGFT01000008">
    <property type="protein sequence ID" value="KUK45090.1"/>
    <property type="molecule type" value="Genomic_DNA"/>
</dbReference>
<dbReference type="EMBL" id="LGHB01000002">
    <property type="protein sequence ID" value="KUK97433.1"/>
    <property type="molecule type" value="Genomic_DNA"/>
</dbReference>
<dbReference type="AlphaFoldDB" id="A0A101ILI2"/>
<evidence type="ECO:0000313" key="4">
    <source>
        <dbReference type="Proteomes" id="UP000057043"/>
    </source>
</evidence>
<gene>
    <name evidence="1" type="ORF">XD72_0494</name>
    <name evidence="2" type="ORF">XE07_0263</name>
</gene>
<name>A0A101ILI2_9EURY</name>
<dbReference type="PATRIC" id="fig|301375.6.peg.1821"/>
<reference evidence="3 4" key="2">
    <citation type="journal article" date="2015" name="MBio">
        <title>Genome-Resolved Metagenomic Analysis Reveals Roles for Candidate Phyla and Other Microbial Community Members in Biogeochemical Transformations in Oil Reservoirs.</title>
        <authorList>
            <person name="Hu P."/>
            <person name="Tom L."/>
            <person name="Singh A."/>
            <person name="Thomas B.C."/>
            <person name="Baker B.J."/>
            <person name="Piceno Y.M."/>
            <person name="Andersen G.L."/>
            <person name="Banfield J.F."/>
        </authorList>
    </citation>
    <scope>NUCLEOTIDE SEQUENCE [LARGE SCALE GENOMIC DNA]</scope>
    <source>
        <strain evidence="1">57_489</strain>
    </source>
</reference>
<proteinExistence type="predicted"/>
<evidence type="ECO:0000313" key="1">
    <source>
        <dbReference type="EMBL" id="KUK45090.1"/>
    </source>
</evidence>
<dbReference type="Proteomes" id="UP000057043">
    <property type="component" value="Unassembled WGS sequence"/>
</dbReference>
<protein>
    <submittedName>
        <fullName evidence="2">Uncharacterized protein</fullName>
    </submittedName>
</protein>
<evidence type="ECO:0000313" key="3">
    <source>
        <dbReference type="Proteomes" id="UP000053961"/>
    </source>
</evidence>
<evidence type="ECO:0000313" key="2">
    <source>
        <dbReference type="EMBL" id="KUK97433.1"/>
    </source>
</evidence>
<organism evidence="2 3">
    <name type="scientific">Methanothrix harundinacea</name>
    <dbReference type="NCBI Taxonomy" id="301375"/>
    <lineage>
        <taxon>Archaea</taxon>
        <taxon>Methanobacteriati</taxon>
        <taxon>Methanobacteriota</taxon>
        <taxon>Stenosarchaea group</taxon>
        <taxon>Methanomicrobia</taxon>
        <taxon>Methanotrichales</taxon>
        <taxon>Methanotrichaceae</taxon>
        <taxon>Methanothrix</taxon>
    </lineage>
</organism>
<comment type="caution">
    <text evidence="2">The sequence shown here is derived from an EMBL/GenBank/DDBJ whole genome shotgun (WGS) entry which is preliminary data.</text>
</comment>
<reference evidence="2" key="1">
    <citation type="journal article" date="2015" name="MBio">
        <title>Genome-resolved metagenomic analysis reveals roles for candidate phyla and other microbial community members in biogeochemical transformations in oil reservoirs.</title>
        <authorList>
            <person name="Hu P."/>
            <person name="Tom L."/>
            <person name="Singh A."/>
            <person name="Thomas B.C."/>
            <person name="Baker B.J."/>
            <person name="Piceno Y.M."/>
            <person name="Andersen G.L."/>
            <person name="Banfield J.F."/>
        </authorList>
    </citation>
    <scope>NUCLEOTIDE SEQUENCE [LARGE SCALE GENOMIC DNA]</scope>
    <source>
        <strain evidence="2">56_747</strain>
    </source>
</reference>
<sequence length="30" mass="3311">MIVFCTAPPNHSGRVAKLIVEERLEACVNI</sequence>
<accession>A0A101ILI2</accession>